<dbReference type="InterPro" id="IPR051933">
    <property type="entry name" value="Resuscitation_pf_RpfB"/>
</dbReference>
<organism evidence="4 5">
    <name type="scientific">Syntrophaceticus schinkii</name>
    <dbReference type="NCBI Taxonomy" id="499207"/>
    <lineage>
        <taxon>Bacteria</taxon>
        <taxon>Bacillati</taxon>
        <taxon>Bacillota</taxon>
        <taxon>Clostridia</taxon>
        <taxon>Thermoanaerobacterales</taxon>
        <taxon>Thermoanaerobacterales Family III. Incertae Sedis</taxon>
        <taxon>Syntrophaceticus</taxon>
    </lineage>
</organism>
<protein>
    <recommendedName>
        <fullName evidence="3">G5 domain-containing protein</fullName>
    </recommendedName>
</protein>
<dbReference type="SUPFAM" id="SSF50685">
    <property type="entry name" value="Barwin-like endoglucanases"/>
    <property type="match status" value="1"/>
</dbReference>
<dbReference type="RefSeq" id="WP_052835138.1">
    <property type="nucleotide sequence ID" value="NZ_CDRZ01000001.1"/>
</dbReference>
<dbReference type="PROSITE" id="PS51109">
    <property type="entry name" value="G5"/>
    <property type="match status" value="1"/>
</dbReference>
<dbReference type="PANTHER" id="PTHR39160:SF4">
    <property type="entry name" value="RESUSCITATION-PROMOTING FACTOR RPFB"/>
    <property type="match status" value="1"/>
</dbReference>
<dbReference type="Pfam" id="PF07501">
    <property type="entry name" value="G5"/>
    <property type="match status" value="1"/>
</dbReference>
<dbReference type="Gene3D" id="2.40.40.10">
    <property type="entry name" value="RlpA-like domain"/>
    <property type="match status" value="1"/>
</dbReference>
<dbReference type="CDD" id="cd22786">
    <property type="entry name" value="DPBB_YuiC-like"/>
    <property type="match status" value="1"/>
</dbReference>
<evidence type="ECO:0000259" key="3">
    <source>
        <dbReference type="PROSITE" id="PS51109"/>
    </source>
</evidence>
<dbReference type="SMART" id="SM01208">
    <property type="entry name" value="G5"/>
    <property type="match status" value="1"/>
</dbReference>
<evidence type="ECO:0000313" key="4">
    <source>
        <dbReference type="EMBL" id="CEO87310.1"/>
    </source>
</evidence>
<dbReference type="InterPro" id="IPR036908">
    <property type="entry name" value="RlpA-like_sf"/>
</dbReference>
<dbReference type="GO" id="GO:0009254">
    <property type="term" value="P:peptidoglycan turnover"/>
    <property type="evidence" value="ECO:0007669"/>
    <property type="project" value="InterPro"/>
</dbReference>
<dbReference type="AlphaFoldDB" id="A0A0B7MB82"/>
<accession>A0A0B7MB82</accession>
<dbReference type="GO" id="GO:0019867">
    <property type="term" value="C:outer membrane"/>
    <property type="evidence" value="ECO:0007669"/>
    <property type="project" value="InterPro"/>
</dbReference>
<dbReference type="Gene3D" id="2.20.230.10">
    <property type="entry name" value="Resuscitation-promoting factor rpfb"/>
    <property type="match status" value="1"/>
</dbReference>
<keyword evidence="2" id="KW-0472">Membrane</keyword>
<dbReference type="InterPro" id="IPR011098">
    <property type="entry name" value="G5_dom"/>
</dbReference>
<reference evidence="5" key="1">
    <citation type="submission" date="2015-01" db="EMBL/GenBank/DDBJ databases">
        <authorList>
            <person name="Manzoor Shahid"/>
            <person name="Zubair Saima"/>
        </authorList>
    </citation>
    <scope>NUCLEOTIDE SEQUENCE [LARGE SCALE GENOMIC DNA]</scope>
    <source>
        <strain evidence="5">Sp3</strain>
    </source>
</reference>
<evidence type="ECO:0000256" key="2">
    <source>
        <dbReference type="SAM" id="Phobius"/>
    </source>
</evidence>
<feature type="transmembrane region" description="Helical" evidence="2">
    <location>
        <begin position="21"/>
        <end position="40"/>
    </location>
</feature>
<keyword evidence="2" id="KW-0812">Transmembrane</keyword>
<dbReference type="Proteomes" id="UP000046155">
    <property type="component" value="Unassembled WGS sequence"/>
</dbReference>
<dbReference type="EMBL" id="CDRZ01000001">
    <property type="protein sequence ID" value="CEO87310.1"/>
    <property type="molecule type" value="Genomic_DNA"/>
</dbReference>
<dbReference type="InterPro" id="IPR010611">
    <property type="entry name" value="3D_dom"/>
</dbReference>
<feature type="domain" description="G5" evidence="3">
    <location>
        <begin position="144"/>
        <end position="224"/>
    </location>
</feature>
<dbReference type="OrthoDB" id="9798935at2"/>
<keyword evidence="1" id="KW-0732">Signal</keyword>
<dbReference type="Pfam" id="PF06725">
    <property type="entry name" value="3D"/>
    <property type="match status" value="1"/>
</dbReference>
<gene>
    <name evidence="4" type="ORF">SSCH_10045</name>
</gene>
<evidence type="ECO:0000256" key="1">
    <source>
        <dbReference type="ARBA" id="ARBA00022729"/>
    </source>
</evidence>
<keyword evidence="5" id="KW-1185">Reference proteome</keyword>
<dbReference type="PANTHER" id="PTHR39160">
    <property type="entry name" value="CELL WALL-BINDING PROTEIN YOCH"/>
    <property type="match status" value="1"/>
</dbReference>
<sequence length="328" mass="35935">MTKQELLDLSAMEKRGHNRRNWGALKVGVFIALLVFFLQISGALTRPMDACAAMWQDFFVRPAGSEEHKSVRYNVGYSKGEGIIVQKLEDTPIKVQVDGRSVIARATLPRLENILQDAGVELGEKDRAEAKIVTKSGKIPEIEVIRVCTRVVTEEEAIPFAVQRVADQSLADGATRIKQAGQEGIRLKKFEVTTENGEVVQQKDLGSEVIREPVPEVIAFGGKNRSQGRQVASRGVSLQGSRVIEMTATAYTHTGDATASGVMPYVGGVAVDPKVIPLGTNLFVEGYGYARAVDTGGLIKGNRIDVFLETSKECYNWGRRKVKVYVLE</sequence>
<name>A0A0B7MB82_9FIRM</name>
<proteinExistence type="predicted"/>
<keyword evidence="2" id="KW-1133">Transmembrane helix</keyword>
<evidence type="ECO:0000313" key="5">
    <source>
        <dbReference type="Proteomes" id="UP000046155"/>
    </source>
</evidence>
<dbReference type="GO" id="GO:0004553">
    <property type="term" value="F:hydrolase activity, hydrolyzing O-glycosyl compounds"/>
    <property type="evidence" value="ECO:0007669"/>
    <property type="project" value="InterPro"/>
</dbReference>